<keyword evidence="4" id="KW-0238">DNA-binding</keyword>
<name>A0A1N6JUT1_9BACT</name>
<evidence type="ECO:0000259" key="3">
    <source>
        <dbReference type="Pfam" id="PF00210"/>
    </source>
</evidence>
<proteinExistence type="inferred from homology"/>
<dbReference type="Gene3D" id="1.20.1260.10">
    <property type="match status" value="1"/>
</dbReference>
<evidence type="ECO:0000313" key="4">
    <source>
        <dbReference type="EMBL" id="SIO47981.1"/>
    </source>
</evidence>
<feature type="domain" description="Ferritin/DPS" evidence="3">
    <location>
        <begin position="17"/>
        <end position="157"/>
    </location>
</feature>
<organism evidence="4 5">
    <name type="scientific">Chitinophaga niabensis</name>
    <dbReference type="NCBI Taxonomy" id="536979"/>
    <lineage>
        <taxon>Bacteria</taxon>
        <taxon>Pseudomonadati</taxon>
        <taxon>Bacteroidota</taxon>
        <taxon>Chitinophagia</taxon>
        <taxon>Chitinophagales</taxon>
        <taxon>Chitinophagaceae</taxon>
        <taxon>Chitinophaga</taxon>
    </lineage>
</organism>
<accession>A0A1N6JUT1</accession>
<dbReference type="EMBL" id="FSRA01000002">
    <property type="protein sequence ID" value="SIO47981.1"/>
    <property type="molecule type" value="Genomic_DNA"/>
</dbReference>
<dbReference type="PRINTS" id="PR01346">
    <property type="entry name" value="HELNAPAPROT"/>
</dbReference>
<dbReference type="OrthoDB" id="9797023at2"/>
<dbReference type="Pfam" id="PF00210">
    <property type="entry name" value="Ferritin"/>
    <property type="match status" value="1"/>
</dbReference>
<dbReference type="CDD" id="cd01043">
    <property type="entry name" value="DPS"/>
    <property type="match status" value="1"/>
</dbReference>
<evidence type="ECO:0000256" key="2">
    <source>
        <dbReference type="RuleBase" id="RU003875"/>
    </source>
</evidence>
<dbReference type="InterPro" id="IPR012347">
    <property type="entry name" value="Ferritin-like"/>
</dbReference>
<protein>
    <submittedName>
        <fullName evidence="4">Starvation-inducible DNA-binding protein</fullName>
    </submittedName>
</protein>
<dbReference type="PIRSF" id="PIRSF005900">
    <property type="entry name" value="Dps"/>
    <property type="match status" value="1"/>
</dbReference>
<dbReference type="Proteomes" id="UP000185003">
    <property type="component" value="Unassembled WGS sequence"/>
</dbReference>
<dbReference type="PANTHER" id="PTHR42932:SF3">
    <property type="entry name" value="DNA PROTECTION DURING STARVATION PROTEIN"/>
    <property type="match status" value="1"/>
</dbReference>
<dbReference type="InterPro" id="IPR009078">
    <property type="entry name" value="Ferritin-like_SF"/>
</dbReference>
<dbReference type="AlphaFoldDB" id="A0A1N6JUT1"/>
<dbReference type="InterPro" id="IPR008331">
    <property type="entry name" value="Ferritin_DPS_dom"/>
</dbReference>
<gene>
    <name evidence="4" type="ORF">SAMN04488055_4462</name>
</gene>
<keyword evidence="5" id="KW-1185">Reference proteome</keyword>
<dbReference type="PANTHER" id="PTHR42932">
    <property type="entry name" value="GENERAL STRESS PROTEIN 20U"/>
    <property type="match status" value="1"/>
</dbReference>
<dbReference type="STRING" id="536979.SAMN04488055_4462"/>
<dbReference type="SUPFAM" id="SSF47240">
    <property type="entry name" value="Ferritin-like"/>
    <property type="match status" value="1"/>
</dbReference>
<evidence type="ECO:0000256" key="1">
    <source>
        <dbReference type="ARBA" id="ARBA00009497"/>
    </source>
</evidence>
<dbReference type="GO" id="GO:0003677">
    <property type="term" value="F:DNA binding"/>
    <property type="evidence" value="ECO:0007669"/>
    <property type="project" value="UniProtKB-KW"/>
</dbReference>
<dbReference type="InterPro" id="IPR002177">
    <property type="entry name" value="DPS_DNA-bd"/>
</dbReference>
<sequence>MKVNIGVPEKHLQEVADKLQVLLADEHILYTKTRNYHWNVVGDNFSEMHLFFEKQYGDLAEIIDEVAERIRMIGHYSTGRLVDFLKLTNLLEPEYTSKQSEQIKNLLDDHETIIRSLRELITEFSDKQKDLGSSDFVTGLLRQHEKMAWMLRSYLAK</sequence>
<reference evidence="4 5" key="1">
    <citation type="submission" date="2016-11" db="EMBL/GenBank/DDBJ databases">
        <authorList>
            <person name="Jaros S."/>
            <person name="Januszkiewicz K."/>
            <person name="Wedrychowicz H."/>
        </authorList>
    </citation>
    <scope>NUCLEOTIDE SEQUENCE [LARGE SCALE GENOMIC DNA]</scope>
    <source>
        <strain evidence="4 5">DSM 24787</strain>
    </source>
</reference>
<evidence type="ECO:0000313" key="5">
    <source>
        <dbReference type="Proteomes" id="UP000185003"/>
    </source>
</evidence>
<comment type="similarity">
    <text evidence="1 2">Belongs to the Dps family.</text>
</comment>
<dbReference type="RefSeq" id="WP_074241795.1">
    <property type="nucleotide sequence ID" value="NZ_FSRA01000002.1"/>
</dbReference>
<dbReference type="GO" id="GO:0008199">
    <property type="term" value="F:ferric iron binding"/>
    <property type="evidence" value="ECO:0007669"/>
    <property type="project" value="InterPro"/>
</dbReference>